<feature type="domain" description="HTH lysR-type" evidence="2">
    <location>
        <begin position="9"/>
        <end position="65"/>
    </location>
</feature>
<dbReference type="Gene3D" id="1.10.10.10">
    <property type="entry name" value="Winged helix-like DNA-binding domain superfamily/Winged helix DNA-binding domain"/>
    <property type="match status" value="1"/>
</dbReference>
<sequence>MVHRYYDLPSLTALAVFEASVRHLSFKLAASELNVTPSAVSRQIKAIEDELGVPLFVRLGSGMLTSAGEDLYAVLASSFSKASHVARTLKRGDRSKNVTIAPASARRTARPMLRPTRCNSSCPRPGCVPRRSRPGMLAAASPMLSPTTQATGDAACGVVA</sequence>
<dbReference type="InterPro" id="IPR036388">
    <property type="entry name" value="WH-like_DNA-bd_sf"/>
</dbReference>
<organism evidence="3 4">
    <name type="scientific">Mesorhizobium shangrilense</name>
    <dbReference type="NCBI Taxonomy" id="460060"/>
    <lineage>
        <taxon>Bacteria</taxon>
        <taxon>Pseudomonadati</taxon>
        <taxon>Pseudomonadota</taxon>
        <taxon>Alphaproteobacteria</taxon>
        <taxon>Hyphomicrobiales</taxon>
        <taxon>Phyllobacteriaceae</taxon>
        <taxon>Mesorhizobium</taxon>
    </lineage>
</organism>
<name>A0ABV2DR64_9HYPH</name>
<dbReference type="SUPFAM" id="SSF46785">
    <property type="entry name" value="Winged helix' DNA-binding domain"/>
    <property type="match status" value="1"/>
</dbReference>
<dbReference type="PRINTS" id="PR00039">
    <property type="entry name" value="HTHLYSR"/>
</dbReference>
<dbReference type="EMBL" id="JBEWSZ010000010">
    <property type="protein sequence ID" value="MET2832454.1"/>
    <property type="molecule type" value="Genomic_DNA"/>
</dbReference>
<reference evidence="3 4" key="1">
    <citation type="submission" date="2024-06" db="EMBL/GenBank/DDBJ databases">
        <authorList>
            <person name="Kim D.-U."/>
        </authorList>
    </citation>
    <scope>NUCLEOTIDE SEQUENCE [LARGE SCALE GENOMIC DNA]</scope>
    <source>
        <strain evidence="3 4">KACC15460</strain>
    </source>
</reference>
<protein>
    <submittedName>
        <fullName evidence="3">LysR family transcriptional regulator</fullName>
    </submittedName>
</protein>
<comment type="caution">
    <text evidence="3">The sequence shown here is derived from an EMBL/GenBank/DDBJ whole genome shotgun (WGS) entry which is preliminary data.</text>
</comment>
<evidence type="ECO:0000313" key="3">
    <source>
        <dbReference type="EMBL" id="MET2832454.1"/>
    </source>
</evidence>
<dbReference type="Pfam" id="PF00126">
    <property type="entry name" value="HTH_1"/>
    <property type="match status" value="1"/>
</dbReference>
<evidence type="ECO:0000259" key="2">
    <source>
        <dbReference type="PROSITE" id="PS50931"/>
    </source>
</evidence>
<gene>
    <name evidence="3" type="ORF">ABVQ20_36490</name>
</gene>
<dbReference type="InterPro" id="IPR036390">
    <property type="entry name" value="WH_DNA-bd_sf"/>
</dbReference>
<evidence type="ECO:0000313" key="4">
    <source>
        <dbReference type="Proteomes" id="UP001548832"/>
    </source>
</evidence>
<proteinExistence type="inferred from homology"/>
<dbReference type="Proteomes" id="UP001548832">
    <property type="component" value="Unassembled WGS sequence"/>
</dbReference>
<dbReference type="InterPro" id="IPR058163">
    <property type="entry name" value="LysR-type_TF_proteobact-type"/>
</dbReference>
<dbReference type="PANTHER" id="PTHR30537:SF26">
    <property type="entry name" value="GLYCINE CLEAVAGE SYSTEM TRANSCRIPTIONAL ACTIVATOR"/>
    <property type="match status" value="1"/>
</dbReference>
<dbReference type="PROSITE" id="PS50931">
    <property type="entry name" value="HTH_LYSR"/>
    <property type="match status" value="1"/>
</dbReference>
<dbReference type="RefSeq" id="WP_354464678.1">
    <property type="nucleotide sequence ID" value="NZ_JBEWSZ010000010.1"/>
</dbReference>
<dbReference type="InterPro" id="IPR000847">
    <property type="entry name" value="LysR_HTH_N"/>
</dbReference>
<keyword evidence="4" id="KW-1185">Reference proteome</keyword>
<dbReference type="PANTHER" id="PTHR30537">
    <property type="entry name" value="HTH-TYPE TRANSCRIPTIONAL REGULATOR"/>
    <property type="match status" value="1"/>
</dbReference>
<comment type="similarity">
    <text evidence="1">Belongs to the LysR transcriptional regulatory family.</text>
</comment>
<accession>A0ABV2DR64</accession>
<evidence type="ECO:0000256" key="1">
    <source>
        <dbReference type="ARBA" id="ARBA00009437"/>
    </source>
</evidence>